<sequence>MTDSAGRATARGRIDKRQAILSAAFDVFARRGYAPANVAEVAEVAGVAKPTVYNHLGDKENLFRRAMEAAADTVMERNLRDVERLRTLEGDLRAGLGDVAYRMVQTCCGEPSRALRRLVHAEVGQFPELVELVQARTAGRLAEALADRLARLSLEGRLRAADPAVAAEQFLSLLTGPAEARSRLGTRKLPAAELRAIAEAATDTFVRAYAA</sequence>
<evidence type="ECO:0000256" key="2">
    <source>
        <dbReference type="PROSITE-ProRule" id="PRU00335"/>
    </source>
</evidence>
<organism evidence="4 5">
    <name type="scientific">Amycolatopsis ultiminotia</name>
    <dbReference type="NCBI Taxonomy" id="543629"/>
    <lineage>
        <taxon>Bacteria</taxon>
        <taxon>Bacillati</taxon>
        <taxon>Actinomycetota</taxon>
        <taxon>Actinomycetes</taxon>
        <taxon>Pseudonocardiales</taxon>
        <taxon>Pseudonocardiaceae</taxon>
        <taxon>Amycolatopsis</taxon>
    </lineage>
</organism>
<keyword evidence="5" id="KW-1185">Reference proteome</keyword>
<dbReference type="PANTHER" id="PTHR30055:SF146">
    <property type="entry name" value="HTH-TYPE TRANSCRIPTIONAL DUAL REGULATOR CECR"/>
    <property type="match status" value="1"/>
</dbReference>
<proteinExistence type="predicted"/>
<dbReference type="InterPro" id="IPR039536">
    <property type="entry name" value="TetR_C_Proteobacteria"/>
</dbReference>
<dbReference type="InterPro" id="IPR036271">
    <property type="entry name" value="Tet_transcr_reg_TetR-rel_C_sf"/>
</dbReference>
<dbReference type="Gene3D" id="1.10.357.10">
    <property type="entry name" value="Tetracycline Repressor, domain 2"/>
    <property type="match status" value="1"/>
</dbReference>
<evidence type="ECO:0000259" key="3">
    <source>
        <dbReference type="PROSITE" id="PS50977"/>
    </source>
</evidence>
<dbReference type="PRINTS" id="PR00455">
    <property type="entry name" value="HTHTETR"/>
</dbReference>
<evidence type="ECO:0000313" key="5">
    <source>
        <dbReference type="Proteomes" id="UP001500689"/>
    </source>
</evidence>
<dbReference type="PROSITE" id="PS50977">
    <property type="entry name" value="HTH_TETR_2"/>
    <property type="match status" value="1"/>
</dbReference>
<evidence type="ECO:0000313" key="4">
    <source>
        <dbReference type="EMBL" id="GAA3546040.1"/>
    </source>
</evidence>
<dbReference type="InterPro" id="IPR009057">
    <property type="entry name" value="Homeodomain-like_sf"/>
</dbReference>
<dbReference type="Proteomes" id="UP001500689">
    <property type="component" value="Unassembled WGS sequence"/>
</dbReference>
<reference evidence="5" key="1">
    <citation type="journal article" date="2019" name="Int. J. Syst. Evol. Microbiol.">
        <title>The Global Catalogue of Microorganisms (GCM) 10K type strain sequencing project: providing services to taxonomists for standard genome sequencing and annotation.</title>
        <authorList>
            <consortium name="The Broad Institute Genomics Platform"/>
            <consortium name="The Broad Institute Genome Sequencing Center for Infectious Disease"/>
            <person name="Wu L."/>
            <person name="Ma J."/>
        </authorList>
    </citation>
    <scope>NUCLEOTIDE SEQUENCE [LARGE SCALE GENOMIC DNA]</scope>
    <source>
        <strain evidence="5">JCM 16898</strain>
    </source>
</reference>
<feature type="DNA-binding region" description="H-T-H motif" evidence="2">
    <location>
        <begin position="37"/>
        <end position="56"/>
    </location>
</feature>
<dbReference type="RefSeq" id="WP_344861042.1">
    <property type="nucleotide sequence ID" value="NZ_BAAAZN010000006.1"/>
</dbReference>
<dbReference type="EMBL" id="BAAAZN010000006">
    <property type="protein sequence ID" value="GAA3546040.1"/>
    <property type="molecule type" value="Genomic_DNA"/>
</dbReference>
<feature type="domain" description="HTH tetR-type" evidence="3">
    <location>
        <begin position="14"/>
        <end position="74"/>
    </location>
</feature>
<accession>A0ABP6W639</accession>
<gene>
    <name evidence="4" type="ORF">GCM10022222_32130</name>
</gene>
<dbReference type="Gene3D" id="1.10.10.60">
    <property type="entry name" value="Homeodomain-like"/>
    <property type="match status" value="1"/>
</dbReference>
<dbReference type="InterPro" id="IPR001647">
    <property type="entry name" value="HTH_TetR"/>
</dbReference>
<comment type="caution">
    <text evidence="4">The sequence shown here is derived from an EMBL/GenBank/DDBJ whole genome shotgun (WGS) entry which is preliminary data.</text>
</comment>
<keyword evidence="1 2" id="KW-0238">DNA-binding</keyword>
<dbReference type="Pfam" id="PF00440">
    <property type="entry name" value="TetR_N"/>
    <property type="match status" value="1"/>
</dbReference>
<dbReference type="Pfam" id="PF14246">
    <property type="entry name" value="TetR_C_7"/>
    <property type="match status" value="1"/>
</dbReference>
<name>A0ABP6W639_9PSEU</name>
<dbReference type="PANTHER" id="PTHR30055">
    <property type="entry name" value="HTH-TYPE TRANSCRIPTIONAL REGULATOR RUTR"/>
    <property type="match status" value="1"/>
</dbReference>
<dbReference type="SUPFAM" id="SSF46689">
    <property type="entry name" value="Homeodomain-like"/>
    <property type="match status" value="1"/>
</dbReference>
<protein>
    <submittedName>
        <fullName evidence="4">TetR/AcrR family transcriptional regulator</fullName>
    </submittedName>
</protein>
<dbReference type="SUPFAM" id="SSF48498">
    <property type="entry name" value="Tetracyclin repressor-like, C-terminal domain"/>
    <property type="match status" value="1"/>
</dbReference>
<dbReference type="InterPro" id="IPR050109">
    <property type="entry name" value="HTH-type_TetR-like_transc_reg"/>
</dbReference>
<evidence type="ECO:0000256" key="1">
    <source>
        <dbReference type="ARBA" id="ARBA00023125"/>
    </source>
</evidence>